<dbReference type="OrthoDB" id="7316663at2"/>
<dbReference type="PROSITE" id="PS51752">
    <property type="entry name" value="JACALIN_LECTIN"/>
    <property type="match status" value="1"/>
</dbReference>
<dbReference type="SUPFAM" id="SSF51101">
    <property type="entry name" value="Mannose-binding lectins"/>
    <property type="match status" value="1"/>
</dbReference>
<gene>
    <name evidence="3" type="ORF">DN069_06435</name>
</gene>
<sequence>MLALSSVGLTLTGQAVPAAAATIASPSGSFTLLNYNVAGLPVVHEPPTTLSMENAATQIGLRLPPYDVVNVQEDFDYHAYIYAGDNHLYRTATSGPAGVGDGLNQLSNYPYDDFQRTAWSSCYPDNGDCFTPKGFSFSRLRLAEGVYVDYYNLHTNAGTSSGDETARENEWQQLTSFIAANSAGNAVVIAGDTNSRYTRGADQLQGFVAANGLTDAWVQLEQGGVAPAAGAPNLMCDEAAITNTCEITNKTFYRSSPLVTLNATGYNNEHAKFLDTGGLMLSDMDPILTNFSWAESPDYRQSDTFGGPHGSFYTDLASVPAHAQATTLTLRSGNRVDAVGLTLADGTTLTHGGTGGTPSTLTLGAGEYVTQAQLCEGQYNGDTRVFYAKFTTNLGRSLAGGTTTSDCVTDTAPAGWQLAGFYGRDGAEVDKLGLIYTQR</sequence>
<dbReference type="PANTHER" id="PTHR16320:SF1">
    <property type="entry name" value="SPHINGOMYELINASE DDB_G0288017"/>
    <property type="match status" value="1"/>
</dbReference>
<keyword evidence="3" id="KW-0255">Endonuclease</keyword>
<dbReference type="InterPro" id="IPR036691">
    <property type="entry name" value="Endo/exonu/phosph_ase_sf"/>
</dbReference>
<dbReference type="AlphaFoldDB" id="A0A2X0IMV4"/>
<name>A0A2X0IMV4_9ACTN</name>
<keyword evidence="3" id="KW-0378">Hydrolase</keyword>
<dbReference type="InterPro" id="IPR036404">
    <property type="entry name" value="Jacalin-like_lectin_dom_sf"/>
</dbReference>
<dbReference type="EMBL" id="QKYN01000027">
    <property type="protein sequence ID" value="RAG86502.1"/>
    <property type="molecule type" value="Genomic_DNA"/>
</dbReference>
<feature type="chain" id="PRO_5016116906" evidence="1">
    <location>
        <begin position="21"/>
        <end position="439"/>
    </location>
</feature>
<dbReference type="InterPro" id="IPR038772">
    <property type="entry name" value="Sph/SMPD2-like"/>
</dbReference>
<feature type="domain" description="Jacalin-type lectin" evidence="2">
    <location>
        <begin position="299"/>
        <end position="438"/>
    </location>
</feature>
<evidence type="ECO:0000256" key="1">
    <source>
        <dbReference type="SAM" id="SignalP"/>
    </source>
</evidence>
<dbReference type="Pfam" id="PF01419">
    <property type="entry name" value="Jacalin"/>
    <property type="match status" value="1"/>
</dbReference>
<dbReference type="PANTHER" id="PTHR16320">
    <property type="entry name" value="SPHINGOMYELINASE FAMILY MEMBER"/>
    <property type="match status" value="1"/>
</dbReference>
<accession>A0A2X0IMV4</accession>
<dbReference type="SUPFAM" id="SSF56219">
    <property type="entry name" value="DNase I-like"/>
    <property type="match status" value="1"/>
</dbReference>
<dbReference type="Proteomes" id="UP000248889">
    <property type="component" value="Unassembled WGS sequence"/>
</dbReference>
<dbReference type="GO" id="GO:0004519">
    <property type="term" value="F:endonuclease activity"/>
    <property type="evidence" value="ECO:0007669"/>
    <property type="project" value="UniProtKB-KW"/>
</dbReference>
<organism evidence="3 4">
    <name type="scientific">Streptacidiphilus pinicola</name>
    <dbReference type="NCBI Taxonomy" id="2219663"/>
    <lineage>
        <taxon>Bacteria</taxon>
        <taxon>Bacillati</taxon>
        <taxon>Actinomycetota</taxon>
        <taxon>Actinomycetes</taxon>
        <taxon>Kitasatosporales</taxon>
        <taxon>Streptomycetaceae</taxon>
        <taxon>Streptacidiphilus</taxon>
    </lineage>
</organism>
<protein>
    <submittedName>
        <fullName evidence="3">Endonuclease</fullName>
    </submittedName>
</protein>
<evidence type="ECO:0000259" key="2">
    <source>
        <dbReference type="PROSITE" id="PS51752"/>
    </source>
</evidence>
<dbReference type="InterPro" id="IPR000300">
    <property type="entry name" value="IPPc"/>
</dbReference>
<dbReference type="GO" id="GO:0005737">
    <property type="term" value="C:cytoplasm"/>
    <property type="evidence" value="ECO:0007669"/>
    <property type="project" value="TreeGrafter"/>
</dbReference>
<dbReference type="GO" id="GO:0016791">
    <property type="term" value="F:phosphatase activity"/>
    <property type="evidence" value="ECO:0007669"/>
    <property type="project" value="InterPro"/>
</dbReference>
<evidence type="ECO:0000313" key="4">
    <source>
        <dbReference type="Proteomes" id="UP000248889"/>
    </source>
</evidence>
<dbReference type="CDD" id="cd09615">
    <property type="entry name" value="Jacalin_EEP"/>
    <property type="match status" value="1"/>
</dbReference>
<dbReference type="GO" id="GO:0004767">
    <property type="term" value="F:sphingomyelin phosphodiesterase activity"/>
    <property type="evidence" value="ECO:0007669"/>
    <property type="project" value="InterPro"/>
</dbReference>
<dbReference type="InterPro" id="IPR001229">
    <property type="entry name" value="Jacalin-like_lectin_dom"/>
</dbReference>
<comment type="caution">
    <text evidence="3">The sequence shown here is derived from an EMBL/GenBank/DDBJ whole genome shotgun (WGS) entry which is preliminary data.</text>
</comment>
<evidence type="ECO:0000313" key="3">
    <source>
        <dbReference type="EMBL" id="RAG86502.1"/>
    </source>
</evidence>
<keyword evidence="3" id="KW-0540">Nuclease</keyword>
<feature type="signal peptide" evidence="1">
    <location>
        <begin position="1"/>
        <end position="20"/>
    </location>
</feature>
<reference evidence="3 4" key="1">
    <citation type="submission" date="2018-06" db="EMBL/GenBank/DDBJ databases">
        <title>Streptacidiphilus pinicola sp. nov., isolated from pine grove soil.</title>
        <authorList>
            <person name="Roh S.G."/>
            <person name="Park S."/>
            <person name="Kim M.-K."/>
            <person name="Yun B.-R."/>
            <person name="Park J."/>
            <person name="Kim M.J."/>
            <person name="Kim Y.S."/>
            <person name="Kim S.B."/>
        </authorList>
    </citation>
    <scope>NUCLEOTIDE SEQUENCE [LARGE SCALE GENOMIC DNA]</scope>
    <source>
        <strain evidence="3 4">MMS16-CNU450</strain>
    </source>
</reference>
<dbReference type="Pfam" id="PF22669">
    <property type="entry name" value="Exo_endo_phos2"/>
    <property type="match status" value="1"/>
</dbReference>
<dbReference type="Gene3D" id="3.60.10.10">
    <property type="entry name" value="Endonuclease/exonuclease/phosphatase"/>
    <property type="match status" value="1"/>
</dbReference>
<dbReference type="GO" id="GO:0046856">
    <property type="term" value="P:phosphatidylinositol dephosphorylation"/>
    <property type="evidence" value="ECO:0007669"/>
    <property type="project" value="InterPro"/>
</dbReference>
<dbReference type="SMART" id="SM00915">
    <property type="entry name" value="Jacalin"/>
    <property type="match status" value="1"/>
</dbReference>
<keyword evidence="4" id="KW-1185">Reference proteome</keyword>
<dbReference type="Gene3D" id="2.100.10.30">
    <property type="entry name" value="Jacalin-like lectin domain"/>
    <property type="match status" value="1"/>
</dbReference>
<keyword evidence="1" id="KW-0732">Signal</keyword>
<proteinExistence type="predicted"/>